<comment type="caution">
    <text evidence="1">The sequence shown here is derived from an EMBL/GenBank/DDBJ whole genome shotgun (WGS) entry which is preliminary data.</text>
</comment>
<dbReference type="Proteomes" id="UP001629274">
    <property type="component" value="Unassembled WGS sequence"/>
</dbReference>
<organism evidence="1 2">
    <name type="scientific">Paraburkholderia phytofirmans</name>
    <dbReference type="NCBI Taxonomy" id="261302"/>
    <lineage>
        <taxon>Bacteria</taxon>
        <taxon>Pseudomonadati</taxon>
        <taxon>Pseudomonadota</taxon>
        <taxon>Betaproteobacteria</taxon>
        <taxon>Burkholderiales</taxon>
        <taxon>Burkholderiaceae</taxon>
        <taxon>Paraburkholderia</taxon>
    </lineage>
</organism>
<gene>
    <name evidence="1" type="ORF">PQR03_28230</name>
</gene>
<proteinExistence type="predicted"/>
<protein>
    <submittedName>
        <fullName evidence="1">Uncharacterized protein</fullName>
    </submittedName>
</protein>
<accession>A0ABW9BN84</accession>
<dbReference type="EMBL" id="JAQQDR010000011">
    <property type="protein sequence ID" value="MFM0242036.1"/>
    <property type="molecule type" value="Genomic_DNA"/>
</dbReference>
<evidence type="ECO:0000313" key="2">
    <source>
        <dbReference type="Proteomes" id="UP001629274"/>
    </source>
</evidence>
<dbReference type="RefSeq" id="WP_408261669.1">
    <property type="nucleotide sequence ID" value="NZ_JAQQCK010000004.1"/>
</dbReference>
<evidence type="ECO:0000313" key="1">
    <source>
        <dbReference type="EMBL" id="MFM0242036.1"/>
    </source>
</evidence>
<name>A0ABW9BN84_9BURK</name>
<reference evidence="1 2" key="1">
    <citation type="journal article" date="2024" name="Chem. Sci.">
        <title>Discovery of megapolipeptins by genome mining of a Burkholderiales bacteria collection.</title>
        <authorList>
            <person name="Paulo B.S."/>
            <person name="Recchia M.J.J."/>
            <person name="Lee S."/>
            <person name="Fergusson C.H."/>
            <person name="Romanowski S.B."/>
            <person name="Hernandez A."/>
            <person name="Krull N."/>
            <person name="Liu D.Y."/>
            <person name="Cavanagh H."/>
            <person name="Bos A."/>
            <person name="Gray C.A."/>
            <person name="Murphy B.T."/>
            <person name="Linington R.G."/>
            <person name="Eustaquio A.S."/>
        </authorList>
    </citation>
    <scope>NUCLEOTIDE SEQUENCE [LARGE SCALE GENOMIC DNA]</scope>
    <source>
        <strain evidence="1 2">RL17-351-BIE-A</strain>
    </source>
</reference>
<keyword evidence="2" id="KW-1185">Reference proteome</keyword>
<sequence>MADITLARLGVVRMPCHSRSMDFVPGNPEALGDRRPQVSIVPGAVNEYERISPFHFFTFDSRATIIECSINVEEPERIPAKCPLLCLLAQNGMYCGILPPSSNEISFTPSATFFMIAGLCVTHS</sequence>